<dbReference type="SMART" id="SM00052">
    <property type="entry name" value="EAL"/>
    <property type="match status" value="1"/>
</dbReference>
<reference evidence="5 6" key="1">
    <citation type="submission" date="2019-04" db="EMBL/GenBank/DDBJ databases">
        <title>Genome sequence of strain shin9-1.</title>
        <authorList>
            <person name="Gao J."/>
            <person name="Sun J."/>
        </authorList>
    </citation>
    <scope>NUCLEOTIDE SEQUENCE [LARGE SCALE GENOMIC DNA]</scope>
    <source>
        <strain evidence="6">shin9-1</strain>
    </source>
</reference>
<feature type="transmembrane region" description="Helical" evidence="1">
    <location>
        <begin position="172"/>
        <end position="195"/>
    </location>
</feature>
<dbReference type="SUPFAM" id="SSF141868">
    <property type="entry name" value="EAL domain-like"/>
    <property type="match status" value="1"/>
</dbReference>
<dbReference type="Gene3D" id="3.20.20.450">
    <property type="entry name" value="EAL domain"/>
    <property type="match status" value="1"/>
</dbReference>
<keyword evidence="1" id="KW-0472">Membrane</keyword>
<dbReference type="InterPro" id="IPR043128">
    <property type="entry name" value="Rev_trsase/Diguanyl_cyclase"/>
</dbReference>
<dbReference type="PROSITE" id="PS50883">
    <property type="entry name" value="EAL"/>
    <property type="match status" value="1"/>
</dbReference>
<organism evidence="5 6">
    <name type="scientific">Peteryoungia ipomoeae</name>
    <dbReference type="NCBI Taxonomy" id="1210932"/>
    <lineage>
        <taxon>Bacteria</taxon>
        <taxon>Pseudomonadati</taxon>
        <taxon>Pseudomonadota</taxon>
        <taxon>Alphaproteobacteria</taxon>
        <taxon>Hyphomicrobiales</taxon>
        <taxon>Rhizobiaceae</taxon>
        <taxon>Peteryoungia</taxon>
    </lineage>
</organism>
<keyword evidence="6" id="KW-1185">Reference proteome</keyword>
<dbReference type="NCBIfam" id="TIGR00254">
    <property type="entry name" value="GGDEF"/>
    <property type="match status" value="1"/>
</dbReference>
<feature type="domain" description="MHYT" evidence="4">
    <location>
        <begin position="12"/>
        <end position="199"/>
    </location>
</feature>
<comment type="caution">
    <text evidence="5">The sequence shown here is derived from an EMBL/GenBank/DDBJ whole genome shotgun (WGS) entry which is preliminary data.</text>
</comment>
<evidence type="ECO:0000259" key="2">
    <source>
        <dbReference type="PROSITE" id="PS50883"/>
    </source>
</evidence>
<dbReference type="SMART" id="SM00267">
    <property type="entry name" value="GGDEF"/>
    <property type="match status" value="1"/>
</dbReference>
<dbReference type="PROSITE" id="PS50924">
    <property type="entry name" value="MHYT"/>
    <property type="match status" value="1"/>
</dbReference>
<dbReference type="FunFam" id="3.30.70.270:FF:000001">
    <property type="entry name" value="Diguanylate cyclase domain protein"/>
    <property type="match status" value="1"/>
</dbReference>
<dbReference type="PROSITE" id="PS50887">
    <property type="entry name" value="GGDEF"/>
    <property type="match status" value="1"/>
</dbReference>
<dbReference type="GO" id="GO:0016020">
    <property type="term" value="C:membrane"/>
    <property type="evidence" value="ECO:0007669"/>
    <property type="project" value="UniProtKB-UniRule"/>
</dbReference>
<dbReference type="PANTHER" id="PTHR44757:SF2">
    <property type="entry name" value="BIOFILM ARCHITECTURE MAINTENANCE PROTEIN MBAA"/>
    <property type="match status" value="1"/>
</dbReference>
<feature type="domain" description="GGDEF" evidence="3">
    <location>
        <begin position="283"/>
        <end position="416"/>
    </location>
</feature>
<dbReference type="InterPro" id="IPR000160">
    <property type="entry name" value="GGDEF_dom"/>
</dbReference>
<dbReference type="InterPro" id="IPR029787">
    <property type="entry name" value="Nucleotide_cyclase"/>
</dbReference>
<dbReference type="CDD" id="cd01948">
    <property type="entry name" value="EAL"/>
    <property type="match status" value="1"/>
</dbReference>
<dbReference type="SUPFAM" id="SSF55073">
    <property type="entry name" value="Nucleotide cyclase"/>
    <property type="match status" value="1"/>
</dbReference>
<dbReference type="Pfam" id="PF00563">
    <property type="entry name" value="EAL"/>
    <property type="match status" value="1"/>
</dbReference>
<keyword evidence="1" id="KW-0812">Transmembrane</keyword>
<evidence type="ECO:0000256" key="1">
    <source>
        <dbReference type="PROSITE-ProRule" id="PRU00244"/>
    </source>
</evidence>
<feature type="transmembrane region" description="Helical" evidence="1">
    <location>
        <begin position="141"/>
        <end position="160"/>
    </location>
</feature>
<feature type="transmembrane region" description="Helical" evidence="1">
    <location>
        <begin position="215"/>
        <end position="235"/>
    </location>
</feature>
<protein>
    <submittedName>
        <fullName evidence="5">EAL domain-containing protein</fullName>
    </submittedName>
</protein>
<feature type="transmembrane region" description="Helical" evidence="1">
    <location>
        <begin position="111"/>
        <end position="129"/>
    </location>
</feature>
<dbReference type="AlphaFoldDB" id="A0A4V4HN47"/>
<feature type="transmembrane region" description="Helical" evidence="1">
    <location>
        <begin position="84"/>
        <end position="104"/>
    </location>
</feature>
<dbReference type="PANTHER" id="PTHR44757">
    <property type="entry name" value="DIGUANYLATE CYCLASE DGCP"/>
    <property type="match status" value="1"/>
</dbReference>
<dbReference type="RefSeq" id="WP_136596545.1">
    <property type="nucleotide sequence ID" value="NZ_STGV01000001.1"/>
</dbReference>
<dbReference type="Pfam" id="PF00990">
    <property type="entry name" value="GGDEF"/>
    <property type="match status" value="1"/>
</dbReference>
<dbReference type="EMBL" id="STGV01000001">
    <property type="protein sequence ID" value="THV24696.1"/>
    <property type="molecule type" value="Genomic_DNA"/>
</dbReference>
<evidence type="ECO:0000259" key="3">
    <source>
        <dbReference type="PROSITE" id="PS50887"/>
    </source>
</evidence>
<dbReference type="InterPro" id="IPR001633">
    <property type="entry name" value="EAL_dom"/>
</dbReference>
<evidence type="ECO:0000313" key="6">
    <source>
        <dbReference type="Proteomes" id="UP000308828"/>
    </source>
</evidence>
<dbReference type="CDD" id="cd01949">
    <property type="entry name" value="GGDEF"/>
    <property type="match status" value="1"/>
</dbReference>
<name>A0A4V4HN47_9HYPH</name>
<accession>A0A4V4HN47</accession>
<evidence type="ECO:0000313" key="5">
    <source>
        <dbReference type="EMBL" id="THV24696.1"/>
    </source>
</evidence>
<dbReference type="OrthoDB" id="9814202at2"/>
<feature type="domain" description="EAL" evidence="2">
    <location>
        <begin position="425"/>
        <end position="675"/>
    </location>
</feature>
<proteinExistence type="predicted"/>
<dbReference type="InterPro" id="IPR052155">
    <property type="entry name" value="Biofilm_reg_signaling"/>
</dbReference>
<dbReference type="Gene3D" id="3.30.70.270">
    <property type="match status" value="1"/>
</dbReference>
<feature type="transmembrane region" description="Helical" evidence="1">
    <location>
        <begin position="47"/>
        <end position="72"/>
    </location>
</feature>
<dbReference type="InterPro" id="IPR005330">
    <property type="entry name" value="MHYT_dom"/>
</dbReference>
<feature type="transmembrane region" description="Helical" evidence="1">
    <location>
        <begin position="15"/>
        <end position="35"/>
    </location>
</feature>
<dbReference type="Proteomes" id="UP000308828">
    <property type="component" value="Unassembled WGS sequence"/>
</dbReference>
<evidence type="ECO:0000259" key="4">
    <source>
        <dbReference type="PROSITE" id="PS50924"/>
    </source>
</evidence>
<dbReference type="InterPro" id="IPR035919">
    <property type="entry name" value="EAL_sf"/>
</dbReference>
<dbReference type="GO" id="GO:0003824">
    <property type="term" value="F:catalytic activity"/>
    <property type="evidence" value="ECO:0007669"/>
    <property type="project" value="UniProtKB-ARBA"/>
</dbReference>
<keyword evidence="1" id="KW-1133">Transmembrane helix</keyword>
<sequence length="697" mass="76443">MYSVISCIAVDHDPVLLIVAVLVCVLGSHLTMRLFGRVRNTVQAQRVTWIVLTSFIGGATIWSTHFIAMLGYRSDVVVGYEPVATLSSLVLSVAVTGAGFAIAALTSRGPLVEAGGVVLGLGIAAMHYVGMSGYEVQGELAWNTAYTTTSLIASALFGALATSRIARPLTRFCRHGATLAMILAIALTHFIGMTGVTILPDAAAAMPENVLPQNMLSVVVVAVAMIILTIGAMTYSLDRQSHLTAVERYRHMSLHDALTGLPNRAAFMERLADLIDRPRVSEGPIYVLAFDLDRFKEVNDVHGHAAGDHVLRVVSERLAQRLKSNEFVARIGGDEFVAVSAAVYTKEQAEVLARRFVEDLSIPIEWEQQSLSIGTSIGISVYPQNAESMDDLLGQADTAMYRAKAEGSNNIRFFDENMDLAARERNALAMDLRSALIRQEFELFYQKQNDTHSGEIVGFEVLLRWKHPERGYVSPVEFIPIAERSGLIVELGSWVLREACREAASWRRPLRIAVNVAPKQLATFALPAQVRSILQETGLDPHRLELEITESGIIEDQQHALNIIRQLKAIGVKIAMDDYGTGYSSLSTLQLFPFDKIKIDRAFIDGVTENRQSAAIVRSTIILAQSLDIPVLAEGVERLEHLHFLREEGCGQVQGYFYGRPEPVEMLQDIVNPPDLILADLEGFLTTEGPNPTTKAA</sequence>
<gene>
    <name evidence="5" type="ORF">FAA97_00310</name>
</gene>
<dbReference type="Pfam" id="PF03707">
    <property type="entry name" value="MHYT"/>
    <property type="match status" value="2"/>
</dbReference>